<dbReference type="InterPro" id="IPR004242">
    <property type="entry name" value="Transposase_21"/>
</dbReference>
<dbReference type="EMBL" id="CAMAPF010000121">
    <property type="protein sequence ID" value="CAH9103168.1"/>
    <property type="molecule type" value="Genomic_DNA"/>
</dbReference>
<dbReference type="PANTHER" id="PTHR10775">
    <property type="entry name" value="OS08G0208400 PROTEIN"/>
    <property type="match status" value="1"/>
</dbReference>
<dbReference type="PANTHER" id="PTHR10775:SF179">
    <property type="entry name" value="TRANSPOSON, EN_SPM-LIKE, TRANSPOSASE-ASSOCIATED DOMAIN PROTEIN"/>
    <property type="match status" value="1"/>
</dbReference>
<organism evidence="2 3">
    <name type="scientific">Cuscuta epithymum</name>
    <dbReference type="NCBI Taxonomy" id="186058"/>
    <lineage>
        <taxon>Eukaryota</taxon>
        <taxon>Viridiplantae</taxon>
        <taxon>Streptophyta</taxon>
        <taxon>Embryophyta</taxon>
        <taxon>Tracheophyta</taxon>
        <taxon>Spermatophyta</taxon>
        <taxon>Magnoliopsida</taxon>
        <taxon>eudicotyledons</taxon>
        <taxon>Gunneridae</taxon>
        <taxon>Pentapetalae</taxon>
        <taxon>asterids</taxon>
        <taxon>lamiids</taxon>
        <taxon>Solanales</taxon>
        <taxon>Convolvulaceae</taxon>
        <taxon>Cuscuteae</taxon>
        <taxon>Cuscuta</taxon>
        <taxon>Cuscuta subgen. Cuscuta</taxon>
    </lineage>
</organism>
<keyword evidence="3" id="KW-1185">Reference proteome</keyword>
<protein>
    <recommendedName>
        <fullName evidence="1">Transposase-associated domain-containing protein</fullName>
    </recommendedName>
</protein>
<reference evidence="2" key="1">
    <citation type="submission" date="2022-07" db="EMBL/GenBank/DDBJ databases">
        <authorList>
            <person name="Macas J."/>
            <person name="Novak P."/>
            <person name="Neumann P."/>
        </authorList>
    </citation>
    <scope>NUCLEOTIDE SEQUENCE</scope>
</reference>
<name>A0AAV0DJQ7_9ASTE</name>
<comment type="caution">
    <text evidence="2">The sequence shown here is derived from an EMBL/GenBank/DDBJ whole genome shotgun (WGS) entry which is preliminary data.</text>
</comment>
<dbReference type="Proteomes" id="UP001152523">
    <property type="component" value="Unassembled WGS sequence"/>
</dbReference>
<evidence type="ECO:0000313" key="2">
    <source>
        <dbReference type="EMBL" id="CAH9103168.1"/>
    </source>
</evidence>
<feature type="domain" description="Transposase-associated" evidence="1">
    <location>
        <begin position="3"/>
        <end position="76"/>
    </location>
</feature>
<dbReference type="InterPro" id="IPR029480">
    <property type="entry name" value="Transpos_assoc"/>
</dbReference>
<proteinExistence type="predicted"/>
<accession>A0AAV0DJQ7</accession>
<dbReference type="Pfam" id="PF02992">
    <property type="entry name" value="Transposase_21"/>
    <property type="match status" value="1"/>
</dbReference>
<dbReference type="Pfam" id="PF13963">
    <property type="entry name" value="Transpos_assoc"/>
    <property type="match status" value="1"/>
</dbReference>
<gene>
    <name evidence="2" type="ORF">CEPIT_LOCUS16324</name>
</gene>
<evidence type="ECO:0000313" key="3">
    <source>
        <dbReference type="Proteomes" id="UP001152523"/>
    </source>
</evidence>
<sequence length="606" mass="70850">MDKHWISCTRTTSEFQQGVEDFIQFAFTHRKEGEKLPCPCRKCGNMCKVSRKDELREHIFCNGFSRNYTEWIFHGEREMGSTINHHECHADHLNQDQSDENDQLDEMLHDMEDNFTYMPHVFDSIQRDAEKPLYEGCSKYTRLSAVLKLFNLKAANGLSDKGFTELLKLLKDMLPMGNELPDSTYQAKKILCPMGLEVEKIHVCPNDCVLYRKEYKNLKQCPRCGTSRYKVKTSVHDTKNGPPAKVLWYLPIVPRFKRLFANAKDAKSLTWHADQRKEDGMLRHPADSPQWKNIDNVFPDFGCESRNLRLGLCTDGINPFGKMNSQHSTWPVLLVIYNLAPWLCMKRKYMIMSLLISGPKQPGNDIDVYLAPLIEDLKMLWDEGVPVFDAYRHESFTLHAMVYCTINDFPAYGNLSGHTTKGYKACPICEDDVKAMPLAKSKKIVYLSHRRFLPRFHPYRRLRKAFDGEQEHGLAPRPLTGKHVFERVKGIHCIFGKPYKPLNEHCCYKKMSVFWNLPYWEHLSVRHCIDVMHVEKNVFDSLIGTLLNMPFHFAPSIWQRHKESGFLNRVMMRREFKVRVQLVVRYTQLAVKSLIRLTYTYYNRVL</sequence>
<evidence type="ECO:0000259" key="1">
    <source>
        <dbReference type="Pfam" id="PF13963"/>
    </source>
</evidence>
<dbReference type="AlphaFoldDB" id="A0AAV0DJQ7"/>